<dbReference type="GO" id="GO:0005829">
    <property type="term" value="C:cytosol"/>
    <property type="evidence" value="ECO:0007669"/>
    <property type="project" value="TreeGrafter"/>
</dbReference>
<dbReference type="SUPFAM" id="SSF50341">
    <property type="entry name" value="CheW-like"/>
    <property type="match status" value="1"/>
</dbReference>
<dbReference type="PANTHER" id="PTHR22617:SF41">
    <property type="entry name" value="CHEMOTAXIS SIGNAL TRANSDUCTION SYSTEM ADAPTOR PROTEIN CHEW"/>
    <property type="match status" value="1"/>
</dbReference>
<dbReference type="PROSITE" id="PS50851">
    <property type="entry name" value="CHEW"/>
    <property type="match status" value="1"/>
</dbReference>
<evidence type="ECO:0000313" key="3">
    <source>
        <dbReference type="Proteomes" id="UP000192923"/>
    </source>
</evidence>
<dbReference type="STRING" id="1760988.SAMN02949497_2938"/>
<dbReference type="AlphaFoldDB" id="A0A1Y6D413"/>
<dbReference type="GO" id="GO:0006935">
    <property type="term" value="P:chemotaxis"/>
    <property type="evidence" value="ECO:0007669"/>
    <property type="project" value="InterPro"/>
</dbReference>
<sequence length="176" mass="19400">MSQNFLSLTEAQGAEEQQYLVFTLRGELFALGLLNVREIIEYNQLTEVPLMPDTVRGVINLRGAVVPVIDLSSSFWKQRATPGKRTCIVIVELDDSAKQRVMGILVDSVNKVVEIPRADIEPPPSFGTKIRTDFIAGMGKLDDHFVIILNAARVLSVEQLAALQEDLQQVPAEAVA</sequence>
<gene>
    <name evidence="2" type="ORF">SAMN02949497_2938</name>
</gene>
<dbReference type="CDD" id="cd00732">
    <property type="entry name" value="CheW"/>
    <property type="match status" value="1"/>
</dbReference>
<dbReference type="Gene3D" id="2.30.30.40">
    <property type="entry name" value="SH3 Domains"/>
    <property type="match status" value="1"/>
</dbReference>
<dbReference type="EMBL" id="FXAM01000001">
    <property type="protein sequence ID" value="SMF95573.1"/>
    <property type="molecule type" value="Genomic_DNA"/>
</dbReference>
<dbReference type="SMART" id="SM00260">
    <property type="entry name" value="CheW"/>
    <property type="match status" value="1"/>
</dbReference>
<organism evidence="2 3">
    <name type="scientific">Methylomagnum ishizawai</name>
    <dbReference type="NCBI Taxonomy" id="1760988"/>
    <lineage>
        <taxon>Bacteria</taxon>
        <taxon>Pseudomonadati</taxon>
        <taxon>Pseudomonadota</taxon>
        <taxon>Gammaproteobacteria</taxon>
        <taxon>Methylococcales</taxon>
        <taxon>Methylococcaceae</taxon>
        <taxon>Methylomagnum</taxon>
    </lineage>
</organism>
<dbReference type="Proteomes" id="UP000192923">
    <property type="component" value="Unassembled WGS sequence"/>
</dbReference>
<accession>A0A1Y6D413</accession>
<dbReference type="InterPro" id="IPR002545">
    <property type="entry name" value="CheW-lke_dom"/>
</dbReference>
<dbReference type="InterPro" id="IPR036061">
    <property type="entry name" value="CheW-like_dom_sf"/>
</dbReference>
<dbReference type="PANTHER" id="PTHR22617">
    <property type="entry name" value="CHEMOTAXIS SENSOR HISTIDINE KINASE-RELATED"/>
    <property type="match status" value="1"/>
</dbReference>
<feature type="domain" description="CheW-like" evidence="1">
    <location>
        <begin position="16"/>
        <end position="160"/>
    </location>
</feature>
<dbReference type="Pfam" id="PF01584">
    <property type="entry name" value="CheW"/>
    <property type="match status" value="1"/>
</dbReference>
<keyword evidence="3" id="KW-1185">Reference proteome</keyword>
<name>A0A1Y6D413_9GAMM</name>
<dbReference type="GO" id="GO:0007165">
    <property type="term" value="P:signal transduction"/>
    <property type="evidence" value="ECO:0007669"/>
    <property type="project" value="InterPro"/>
</dbReference>
<dbReference type="InterPro" id="IPR039315">
    <property type="entry name" value="CheW"/>
</dbReference>
<dbReference type="Gene3D" id="2.40.50.180">
    <property type="entry name" value="CheA-289, Domain 4"/>
    <property type="match status" value="1"/>
</dbReference>
<dbReference type="OrthoDB" id="9790406at2"/>
<proteinExistence type="predicted"/>
<protein>
    <submittedName>
        <fullName evidence="2">Purine-binding chemotaxis protein CheW</fullName>
    </submittedName>
</protein>
<dbReference type="RefSeq" id="WP_085213907.1">
    <property type="nucleotide sequence ID" value="NZ_FXAM01000001.1"/>
</dbReference>
<evidence type="ECO:0000259" key="1">
    <source>
        <dbReference type="PROSITE" id="PS50851"/>
    </source>
</evidence>
<evidence type="ECO:0000313" key="2">
    <source>
        <dbReference type="EMBL" id="SMF95573.1"/>
    </source>
</evidence>
<reference evidence="2 3" key="1">
    <citation type="submission" date="2016-12" db="EMBL/GenBank/DDBJ databases">
        <authorList>
            <person name="Song W.-J."/>
            <person name="Kurnit D.M."/>
        </authorList>
    </citation>
    <scope>NUCLEOTIDE SEQUENCE [LARGE SCALE GENOMIC DNA]</scope>
    <source>
        <strain evidence="2 3">175</strain>
    </source>
</reference>